<dbReference type="GO" id="GO:0019033">
    <property type="term" value="C:viral tegument"/>
    <property type="evidence" value="ECO:0007669"/>
    <property type="project" value="UniProtKB-SubCell"/>
</dbReference>
<comment type="similarity">
    <text evidence="5">Belongs to the alphaherpesvirinae VP22 tegument protein family.</text>
</comment>
<feature type="compositionally biased region" description="Low complexity" evidence="13">
    <location>
        <begin position="23"/>
        <end position="41"/>
    </location>
</feature>
<proteinExistence type="inferred from homology"/>
<evidence type="ECO:0000256" key="2">
    <source>
        <dbReference type="ARBA" id="ARBA00004147"/>
    </source>
</evidence>
<comment type="subcellular location">
    <subcellularLocation>
        <location evidence="1">Host Golgi apparatus</location>
    </subcellularLocation>
    <subcellularLocation>
        <location evidence="3">Host cytoplasm</location>
    </subcellularLocation>
    <subcellularLocation>
        <location evidence="2">Host nucleus</location>
    </subcellularLocation>
    <subcellularLocation>
        <location evidence="4">Virion tegument</location>
    </subcellularLocation>
</comment>
<organism evidence="14">
    <name type="scientific">Suid herpesvirus 1</name>
    <name type="common">SuHV-1</name>
    <name type="synonym">Pseudorabies virus</name>
    <dbReference type="NCBI Taxonomy" id="10345"/>
    <lineage>
        <taxon>Viruses</taxon>
        <taxon>Duplodnaviria</taxon>
        <taxon>Heunggongvirae</taxon>
        <taxon>Peploviricota</taxon>
        <taxon>Herviviricetes</taxon>
        <taxon>Herpesvirales</taxon>
        <taxon>Orthoherpesviridae</taxon>
        <taxon>Alphaherpesvirinae</taxon>
        <taxon>Varicellovirus</taxon>
        <taxon>Varicellovirus suidalpha1</taxon>
    </lineage>
</organism>
<evidence type="ECO:0000256" key="7">
    <source>
        <dbReference type="ARBA" id="ARBA00022553"/>
    </source>
</evidence>
<evidence type="ECO:0000256" key="10">
    <source>
        <dbReference type="ARBA" id="ARBA00022812"/>
    </source>
</evidence>
<evidence type="ECO:0000256" key="3">
    <source>
        <dbReference type="ARBA" id="ARBA00004192"/>
    </source>
</evidence>
<reference evidence="14" key="1">
    <citation type="submission" date="2017-09" db="EMBL/GenBank/DDBJ databases">
        <authorList>
            <person name="Ehlers B."/>
            <person name="Leendertz F.H."/>
        </authorList>
    </citation>
    <scope>NUCLEOTIDE SEQUENCE</scope>
    <source>
        <strain evidence="14">PRV-MdBio</strain>
    </source>
</reference>
<evidence type="ECO:0000256" key="11">
    <source>
        <dbReference type="ARBA" id="ARBA00022844"/>
    </source>
</evidence>
<dbReference type="InterPro" id="IPR006908">
    <property type="entry name" value="Herpes_UL49"/>
</dbReference>
<dbReference type="Proteomes" id="UP000274352">
    <property type="component" value="Segment 1"/>
</dbReference>
<evidence type="ECO:0000313" key="14">
    <source>
        <dbReference type="EMBL" id="SOF05922.1"/>
    </source>
</evidence>
<evidence type="ECO:0000256" key="6">
    <source>
        <dbReference type="ARBA" id="ARBA00014377"/>
    </source>
</evidence>
<keyword evidence="8" id="KW-1048">Host nucleus</keyword>
<feature type="region of interest" description="Disordered" evidence="13">
    <location>
        <begin position="1"/>
        <end position="146"/>
    </location>
</feature>
<gene>
    <name evidence="14" type="primary">UL49</name>
</gene>
<keyword evidence="9" id="KW-0920">Virion tegument</keyword>
<keyword evidence="7" id="KW-0597">Phosphoprotein</keyword>
<accession>A0A2C9C2Y1</accession>
<keyword evidence="12" id="KW-1035">Host cytoplasm</keyword>
<keyword evidence="10" id="KW-1040">Host Golgi apparatus</keyword>
<dbReference type="EMBL" id="LT934125">
    <property type="protein sequence ID" value="SOF05922.1"/>
    <property type="molecule type" value="Genomic_DNA"/>
</dbReference>
<keyword evidence="11" id="KW-0946">Virion</keyword>
<sequence>MSSSRKTRVAADETASGARRRAGSASRTRTTAPAAATPRRPSAYDDYDDGFSYRSAPSYDDDDYYGYDGYGSSHAPRAAKVTPAAASRASTGAKSASAAKTPASAAKTTRSAPAAAPAAATTTTTTAAAAEPAARRASTRAAPGENLDVGRRRLAFSDRPCEANVPWRGATHAFNKRIFCAAVGRVAEAHARAAAESLWDMNPPTTDAALDRFLQAAVVRITVCEGLDLIEAANAVLDESTPGRKGKVYK</sequence>
<evidence type="ECO:0000256" key="5">
    <source>
        <dbReference type="ARBA" id="ARBA00005604"/>
    </source>
</evidence>
<evidence type="ECO:0000256" key="8">
    <source>
        <dbReference type="ARBA" id="ARBA00022562"/>
    </source>
</evidence>
<dbReference type="GO" id="GO:0044177">
    <property type="term" value="C:host cell Golgi apparatus"/>
    <property type="evidence" value="ECO:0007669"/>
    <property type="project" value="UniProtKB-SubCell"/>
</dbReference>
<evidence type="ECO:0000256" key="13">
    <source>
        <dbReference type="SAM" id="MobiDB-lite"/>
    </source>
</evidence>
<protein>
    <recommendedName>
        <fullName evidence="6">Tegument protein VP22</fullName>
    </recommendedName>
</protein>
<dbReference type="Pfam" id="PF04823">
    <property type="entry name" value="Herpes_UL49_2"/>
    <property type="match status" value="1"/>
</dbReference>
<evidence type="ECO:0000256" key="1">
    <source>
        <dbReference type="ARBA" id="ARBA00004136"/>
    </source>
</evidence>
<dbReference type="GO" id="GO:0042025">
    <property type="term" value="C:host cell nucleus"/>
    <property type="evidence" value="ECO:0007669"/>
    <property type="project" value="UniProtKB-SubCell"/>
</dbReference>
<name>A0A2C9C2Y1_SUHV</name>
<evidence type="ECO:0000256" key="4">
    <source>
        <dbReference type="ARBA" id="ARBA00004535"/>
    </source>
</evidence>
<evidence type="ECO:0000256" key="9">
    <source>
        <dbReference type="ARBA" id="ARBA00022580"/>
    </source>
</evidence>
<evidence type="ECO:0000256" key="12">
    <source>
        <dbReference type="ARBA" id="ARBA00023200"/>
    </source>
</evidence>
<feature type="compositionally biased region" description="Low complexity" evidence="13">
    <location>
        <begin position="66"/>
        <end position="142"/>
    </location>
</feature>